<gene>
    <name evidence="2" type="ORF">SAMN05443094_10491</name>
</gene>
<dbReference type="EMBL" id="FTLX01000004">
    <property type="protein sequence ID" value="SIQ86042.1"/>
    <property type="molecule type" value="Genomic_DNA"/>
</dbReference>
<evidence type="ECO:0000259" key="1">
    <source>
        <dbReference type="Pfam" id="PF01261"/>
    </source>
</evidence>
<dbReference type="Pfam" id="PF01261">
    <property type="entry name" value="AP_endonuc_2"/>
    <property type="match status" value="1"/>
</dbReference>
<dbReference type="InterPro" id="IPR036237">
    <property type="entry name" value="Xyl_isomerase-like_sf"/>
</dbReference>
<dbReference type="AlphaFoldDB" id="A0A1N6W7Q0"/>
<name>A0A1N6W7Q0_9BACI</name>
<feature type="domain" description="Xylose isomerase-like TIM barrel" evidence="1">
    <location>
        <begin position="89"/>
        <end position="314"/>
    </location>
</feature>
<dbReference type="SUPFAM" id="SSF51658">
    <property type="entry name" value="Xylose isomerase-like"/>
    <property type="match status" value="1"/>
</dbReference>
<dbReference type="RefSeq" id="WP_231581252.1">
    <property type="nucleotide sequence ID" value="NZ_FTLX01000004.1"/>
</dbReference>
<dbReference type="Proteomes" id="UP000186385">
    <property type="component" value="Unassembled WGS sequence"/>
</dbReference>
<organism evidence="2 3">
    <name type="scientific">Domibacillus enclensis</name>
    <dbReference type="NCBI Taxonomy" id="1017273"/>
    <lineage>
        <taxon>Bacteria</taxon>
        <taxon>Bacillati</taxon>
        <taxon>Bacillota</taxon>
        <taxon>Bacilli</taxon>
        <taxon>Bacillales</taxon>
        <taxon>Bacillaceae</taxon>
        <taxon>Domibacillus</taxon>
    </lineage>
</organism>
<dbReference type="PANTHER" id="PTHR12110">
    <property type="entry name" value="HYDROXYPYRUVATE ISOMERASE"/>
    <property type="match status" value="1"/>
</dbReference>
<accession>A0A1N6W7Q0</accession>
<evidence type="ECO:0000313" key="3">
    <source>
        <dbReference type="Proteomes" id="UP000186385"/>
    </source>
</evidence>
<evidence type="ECO:0000313" key="2">
    <source>
        <dbReference type="EMBL" id="SIQ86042.1"/>
    </source>
</evidence>
<sequence>MLPLKFTDDVNVYGEVFYNNLEQSTLRRWWSHIRNRCCTFEHYFKTGEKQMKLGYQTNTWGGVVGHPAGVTSIKDLYYLANGSTEEALKEISEAGYDGFELFDGNLMQYKSNKDEFTSLLEKYKLTLIGVYTGGNFIYPDVLQEELAKIEEVAAFAAELGARHLVIGGGAVRSTGILESDYEDLGKALNQVKEIAEKHRLIPTYHPHLGTNVEAPDQLDKLMPLTTIGLCPDTAHIEAGGGDPVEVVRKYADRIKYIHFKDYADGEFLPLGKGNQKFDEMIRLLNEAGYDDWITVELDSYDVPKQGAEISRSFLSSFEK</sequence>
<dbReference type="InterPro" id="IPR013022">
    <property type="entry name" value="Xyl_isomerase-like_TIM-brl"/>
</dbReference>
<dbReference type="Gene3D" id="3.20.20.150">
    <property type="entry name" value="Divalent-metal-dependent TIM barrel enzymes"/>
    <property type="match status" value="1"/>
</dbReference>
<protein>
    <submittedName>
        <fullName evidence="2">2-keto-myo-inositol dehydratase</fullName>
    </submittedName>
</protein>
<proteinExistence type="predicted"/>
<dbReference type="InterPro" id="IPR050312">
    <property type="entry name" value="IolE/XylAMocC-like"/>
</dbReference>
<dbReference type="STRING" id="1017273.SAMN05443094_10491"/>
<reference evidence="2 3" key="1">
    <citation type="submission" date="2017-01" db="EMBL/GenBank/DDBJ databases">
        <authorList>
            <person name="Mah S.A."/>
            <person name="Swanson W.J."/>
            <person name="Moy G.W."/>
            <person name="Vacquier V.D."/>
        </authorList>
    </citation>
    <scope>NUCLEOTIDE SEQUENCE [LARGE SCALE GENOMIC DNA]</scope>
    <source>
        <strain evidence="2 3">NIO-1016</strain>
    </source>
</reference>
<dbReference type="PANTHER" id="PTHR12110:SF41">
    <property type="entry name" value="INOSOSE DEHYDRATASE"/>
    <property type="match status" value="1"/>
</dbReference>